<accession>A0AAD8BUY4</accession>
<feature type="domain" description="Ig-like" evidence="3">
    <location>
        <begin position="426"/>
        <end position="504"/>
    </location>
</feature>
<dbReference type="InterPro" id="IPR003599">
    <property type="entry name" value="Ig_sub"/>
</dbReference>
<dbReference type="InterPro" id="IPR013783">
    <property type="entry name" value="Ig-like_fold"/>
</dbReference>
<feature type="domain" description="Ig-like" evidence="3">
    <location>
        <begin position="339"/>
        <end position="418"/>
    </location>
</feature>
<feature type="region of interest" description="Disordered" evidence="1">
    <location>
        <begin position="635"/>
        <end position="685"/>
    </location>
</feature>
<dbReference type="Gene3D" id="2.60.40.10">
    <property type="entry name" value="Immunoglobulins"/>
    <property type="match status" value="3"/>
</dbReference>
<reference evidence="4" key="1">
    <citation type="journal article" date="2023" name="PLoS Negl. Trop. Dis.">
        <title>A genome sequence for Biomphalaria pfeifferi, the major vector snail for the human-infecting parasite Schistosoma mansoni.</title>
        <authorList>
            <person name="Bu L."/>
            <person name="Lu L."/>
            <person name="Laidemitt M.R."/>
            <person name="Zhang S.M."/>
            <person name="Mutuku M."/>
            <person name="Mkoji G."/>
            <person name="Steinauer M."/>
            <person name="Loker E.S."/>
        </authorList>
    </citation>
    <scope>NUCLEOTIDE SEQUENCE</scope>
    <source>
        <strain evidence="4">KasaAsao</strain>
    </source>
</reference>
<proteinExistence type="predicted"/>
<dbReference type="InterPro" id="IPR007110">
    <property type="entry name" value="Ig-like_dom"/>
</dbReference>
<feature type="signal peptide" evidence="2">
    <location>
        <begin position="1"/>
        <end position="23"/>
    </location>
</feature>
<evidence type="ECO:0000256" key="2">
    <source>
        <dbReference type="SAM" id="SignalP"/>
    </source>
</evidence>
<feature type="compositionally biased region" description="Polar residues" evidence="1">
    <location>
        <begin position="641"/>
        <end position="657"/>
    </location>
</feature>
<feature type="domain" description="Ig-like" evidence="3">
    <location>
        <begin position="241"/>
        <end position="334"/>
    </location>
</feature>
<dbReference type="SMART" id="SM00408">
    <property type="entry name" value="IGc2"/>
    <property type="match status" value="1"/>
</dbReference>
<dbReference type="SMART" id="SM00409">
    <property type="entry name" value="IG"/>
    <property type="match status" value="3"/>
</dbReference>
<organism evidence="4 5">
    <name type="scientific">Biomphalaria pfeifferi</name>
    <name type="common">Bloodfluke planorb</name>
    <name type="synonym">Freshwater snail</name>
    <dbReference type="NCBI Taxonomy" id="112525"/>
    <lineage>
        <taxon>Eukaryota</taxon>
        <taxon>Metazoa</taxon>
        <taxon>Spiralia</taxon>
        <taxon>Lophotrochozoa</taxon>
        <taxon>Mollusca</taxon>
        <taxon>Gastropoda</taxon>
        <taxon>Heterobranchia</taxon>
        <taxon>Euthyneura</taxon>
        <taxon>Panpulmonata</taxon>
        <taxon>Hygrophila</taxon>
        <taxon>Lymnaeoidea</taxon>
        <taxon>Planorbidae</taxon>
        <taxon>Biomphalaria</taxon>
    </lineage>
</organism>
<dbReference type="AlphaFoldDB" id="A0AAD8BUY4"/>
<dbReference type="PANTHER" id="PTHR46013">
    <property type="entry name" value="VASCULAR CELL ADHESION MOLECULE 1"/>
    <property type="match status" value="1"/>
</dbReference>
<evidence type="ECO:0000313" key="4">
    <source>
        <dbReference type="EMBL" id="KAK0060300.1"/>
    </source>
</evidence>
<dbReference type="EMBL" id="JASAOG010000036">
    <property type="protein sequence ID" value="KAK0060300.1"/>
    <property type="molecule type" value="Genomic_DNA"/>
</dbReference>
<comment type="caution">
    <text evidence="4">The sequence shown here is derived from an EMBL/GenBank/DDBJ whole genome shotgun (WGS) entry which is preliminary data.</text>
</comment>
<feature type="compositionally biased region" description="Low complexity" evidence="1">
    <location>
        <begin position="663"/>
        <end position="681"/>
    </location>
</feature>
<keyword evidence="2" id="KW-0732">Signal</keyword>
<sequence length="821" mass="89168">MFLSHVVLLGASLFVAWPGVVDGATCTTAQTCQTTDFTLSTCPSGTCVCRNSSFVPVRTGCALKLDKPVIITASQKSGQVVAGSSFTLYCSVADASDYEWYLGTTKLPSSSRDFTAVSTSETVGAFTCKGIGQDTTITSDLSDPFTMEMLGGPGGLSSSDVKPIIQIPTTAVVAGSTIRIGCLNTPFGYTDILYQINGIETNSPTVTIDNTNAGKDVVCYMRIPPTGVAFTRPSSDYAKLPTLITNIQSVSVTFNNQYVTQVTDYFFTSITLTCTTSPMDTYFGTSPSIIYTWKNFDEVLQYTSQTLPVSSDGKYSCSASLGSETAVMSNNTVNVVWTPTIRLKKSSSSPIQGGRVILTCDDKSNEGASYTWWKEKDVIYRQFDRKLQLDDLSTADSGTYSCMARTNSINFYGRTTVTVQDKIVRPYILHNSDGYFKEKGDYKLQCITTSETVGMTYEWIYNGLVSEVRTKYYNLPSVTSMIEGEYACRAIFRTVISNTSSTLAITVKNPGRFCYQDTECNVGPAYTGLCDLNDRCQCSDGYWQKGDVCTKDKVPLALSYRVFFLLSLGTRDVLGASCVLESWDVQVKVYKEVRFFFKPRVNLFITLEDREDTTTMNCVLLLFVAVLLGNTSSETTSSETIMPSKTESSIETTATTDENTKPTTSSTSGIDSSTETSSSVTLMPSQTESVIKPTATMNEVTTSVTESASKIELSAETSSSVTLMPSQTESVIQPTATTNEVTASATESASEIELFTETSSSVTLMPSQTKYISELTATTNENPTPTMSSTSTSKTPTNGVVQVVSSMTIITFTLCQQMFVK</sequence>
<reference evidence="4" key="2">
    <citation type="submission" date="2023-04" db="EMBL/GenBank/DDBJ databases">
        <authorList>
            <person name="Bu L."/>
            <person name="Lu L."/>
            <person name="Laidemitt M.R."/>
            <person name="Zhang S.M."/>
            <person name="Mutuku M."/>
            <person name="Mkoji G."/>
            <person name="Steinauer M."/>
            <person name="Loker E.S."/>
        </authorList>
    </citation>
    <scope>NUCLEOTIDE SEQUENCE</scope>
    <source>
        <strain evidence="4">KasaAsao</strain>
        <tissue evidence="4">Whole Snail</tissue>
    </source>
</reference>
<dbReference type="Proteomes" id="UP001233172">
    <property type="component" value="Unassembled WGS sequence"/>
</dbReference>
<feature type="chain" id="PRO_5042087783" evidence="2">
    <location>
        <begin position="24"/>
        <end position="821"/>
    </location>
</feature>
<feature type="compositionally biased region" description="Low complexity" evidence="1">
    <location>
        <begin position="778"/>
        <end position="796"/>
    </location>
</feature>
<evidence type="ECO:0000256" key="1">
    <source>
        <dbReference type="SAM" id="MobiDB-lite"/>
    </source>
</evidence>
<dbReference type="PROSITE" id="PS50835">
    <property type="entry name" value="IG_LIKE"/>
    <property type="match status" value="3"/>
</dbReference>
<dbReference type="InterPro" id="IPR036179">
    <property type="entry name" value="Ig-like_dom_sf"/>
</dbReference>
<evidence type="ECO:0000259" key="3">
    <source>
        <dbReference type="PROSITE" id="PS50835"/>
    </source>
</evidence>
<dbReference type="PANTHER" id="PTHR46013:SF4">
    <property type="entry name" value="B-CELL RECEPTOR CD22-RELATED"/>
    <property type="match status" value="1"/>
</dbReference>
<gene>
    <name evidence="4" type="ORF">Bpfe_010134</name>
</gene>
<protein>
    <submittedName>
        <fullName evidence="4">GPI-anchored protein PB15E9.01c</fullName>
    </submittedName>
</protein>
<dbReference type="SUPFAM" id="SSF48726">
    <property type="entry name" value="Immunoglobulin"/>
    <property type="match status" value="2"/>
</dbReference>
<feature type="region of interest" description="Disordered" evidence="1">
    <location>
        <begin position="777"/>
        <end position="796"/>
    </location>
</feature>
<name>A0AAD8BUY4_BIOPF</name>
<keyword evidence="5" id="KW-1185">Reference proteome</keyword>
<dbReference type="InterPro" id="IPR003598">
    <property type="entry name" value="Ig_sub2"/>
</dbReference>
<evidence type="ECO:0000313" key="5">
    <source>
        <dbReference type="Proteomes" id="UP001233172"/>
    </source>
</evidence>
<dbReference type="Pfam" id="PF13927">
    <property type="entry name" value="Ig_3"/>
    <property type="match status" value="1"/>
</dbReference>